<reference evidence="2 3" key="1">
    <citation type="submission" date="2020-02" db="EMBL/GenBank/DDBJ databases">
        <authorList>
            <person name="Hogendoorn C."/>
        </authorList>
    </citation>
    <scope>NUCLEOTIDE SEQUENCE [LARGE SCALE GENOMIC DNA]</scope>
    <source>
        <strain evidence="2">METHB21</strain>
    </source>
</reference>
<dbReference type="Proteomes" id="UP000494216">
    <property type="component" value="Unassembled WGS sequence"/>
</dbReference>
<accession>A0A8S0X2S6</accession>
<comment type="caution">
    <text evidence="2">The sequence shown here is derived from an EMBL/GenBank/DDBJ whole genome shotgun (WGS) entry which is preliminary data.</text>
</comment>
<dbReference type="PROSITE" id="PS51257">
    <property type="entry name" value="PROKAR_LIPOPROTEIN"/>
    <property type="match status" value="1"/>
</dbReference>
<dbReference type="RefSeq" id="WP_174626953.1">
    <property type="nucleotide sequence ID" value="NZ_CADCXN010000091.1"/>
</dbReference>
<evidence type="ECO:0000313" key="3">
    <source>
        <dbReference type="Proteomes" id="UP000494216"/>
    </source>
</evidence>
<dbReference type="EMBL" id="CADCXN010000091">
    <property type="protein sequence ID" value="CAA9892164.1"/>
    <property type="molecule type" value="Genomic_DNA"/>
</dbReference>
<evidence type="ECO:0000313" key="2">
    <source>
        <dbReference type="EMBL" id="CAA9892164.1"/>
    </source>
</evidence>
<proteinExistence type="predicted"/>
<organism evidence="2 3">
    <name type="scientific">Candidatus Methylobacter favarea</name>
    <dbReference type="NCBI Taxonomy" id="2707345"/>
    <lineage>
        <taxon>Bacteria</taxon>
        <taxon>Pseudomonadati</taxon>
        <taxon>Pseudomonadota</taxon>
        <taxon>Gammaproteobacteria</taxon>
        <taxon>Methylococcales</taxon>
        <taxon>Methylococcaceae</taxon>
        <taxon>Methylobacter</taxon>
    </lineage>
</organism>
<dbReference type="AlphaFoldDB" id="A0A8S0X2S6"/>
<feature type="region of interest" description="Disordered" evidence="1">
    <location>
        <begin position="159"/>
        <end position="204"/>
    </location>
</feature>
<evidence type="ECO:0000256" key="1">
    <source>
        <dbReference type="SAM" id="MobiDB-lite"/>
    </source>
</evidence>
<evidence type="ECO:0008006" key="4">
    <source>
        <dbReference type="Google" id="ProtNLM"/>
    </source>
</evidence>
<name>A0A8S0X2S6_9GAMM</name>
<keyword evidence="3" id="KW-1185">Reference proteome</keyword>
<feature type="compositionally biased region" description="Pro residues" evidence="1">
    <location>
        <begin position="169"/>
        <end position="187"/>
    </location>
</feature>
<feature type="compositionally biased region" description="Polar residues" evidence="1">
    <location>
        <begin position="195"/>
        <end position="204"/>
    </location>
</feature>
<protein>
    <recommendedName>
        <fullName evidence="4">Type II secretion system protein GspC N-terminal domain-containing protein</fullName>
    </recommendedName>
</protein>
<sequence>MNVRLIKLMAAACAVLMLIIGCEWLYAKQAQKNLLGLINSGKAPLYQIDEMPRIELSRQHEENYADLVARPLFIKGRRPVDEPRLEEGQAMAAAETFDWLLNGVYSTKKGLSAALFSRSNTTVAKDNHRRITKGTAIDGWTLTEIKKDRVIMTLGAKQKELLLRKPKPKNSPAPKNTPNPANTPPMPEAAEGDFENNNNEYTGK</sequence>
<gene>
    <name evidence="2" type="ORF">METHB2_60056</name>
</gene>